<dbReference type="PANTHER" id="PTHR13477:SF0">
    <property type="entry name" value="LARGE RIBOSOMAL SUBUNIT PROTEIN ML49"/>
    <property type="match status" value="1"/>
</dbReference>
<evidence type="ECO:0000256" key="6">
    <source>
        <dbReference type="ARBA" id="ARBA00035191"/>
    </source>
</evidence>
<dbReference type="PANTHER" id="PTHR13477">
    <property type="entry name" value="MITOCHONDRIAL 39S RIBOSOMAL PROTEIN L49"/>
    <property type="match status" value="1"/>
</dbReference>
<dbReference type="Gene3D" id="3.30.780.10">
    <property type="entry name" value="SUI1-like domain"/>
    <property type="match status" value="2"/>
</dbReference>
<reference evidence="9" key="1">
    <citation type="submission" date="2017-02" db="UniProtKB">
        <authorList>
            <consortium name="WormBaseParasite"/>
        </authorList>
    </citation>
    <scope>IDENTIFICATION</scope>
</reference>
<keyword evidence="4" id="KW-0496">Mitochondrion</keyword>
<dbReference type="GO" id="GO:0003735">
    <property type="term" value="F:structural constituent of ribosome"/>
    <property type="evidence" value="ECO:0007669"/>
    <property type="project" value="InterPro"/>
</dbReference>
<comment type="subcellular location">
    <subcellularLocation>
        <location evidence="1">Mitochondrion</location>
    </subcellularLocation>
</comment>
<name>A0A0M3IBW5_ASCLU</name>
<dbReference type="Proteomes" id="UP000036681">
    <property type="component" value="Unplaced"/>
</dbReference>
<protein>
    <recommendedName>
        <fullName evidence="6">Large ribosomal subunit protein mL49</fullName>
    </recommendedName>
    <alternativeName>
        <fullName evidence="7">39S ribosomal protein L49, mitochondrial</fullName>
    </alternativeName>
</protein>
<dbReference type="WBParaSite" id="ALUE_0001528201-mRNA-1">
    <property type="protein sequence ID" value="ALUE_0001528201-mRNA-1"/>
    <property type="gene ID" value="ALUE_0001528201"/>
</dbReference>
<dbReference type="InterPro" id="IPR007740">
    <property type="entry name" value="Ribosomal_mL49"/>
</dbReference>
<organism evidence="8 9">
    <name type="scientific">Ascaris lumbricoides</name>
    <name type="common">Giant roundworm</name>
    <dbReference type="NCBI Taxonomy" id="6252"/>
    <lineage>
        <taxon>Eukaryota</taxon>
        <taxon>Metazoa</taxon>
        <taxon>Ecdysozoa</taxon>
        <taxon>Nematoda</taxon>
        <taxon>Chromadorea</taxon>
        <taxon>Rhabditida</taxon>
        <taxon>Spirurina</taxon>
        <taxon>Ascaridomorpha</taxon>
        <taxon>Ascaridoidea</taxon>
        <taxon>Ascarididae</taxon>
        <taxon>Ascaris</taxon>
    </lineage>
</organism>
<proteinExistence type="inferred from homology"/>
<keyword evidence="5" id="KW-0687">Ribonucleoprotein</keyword>
<evidence type="ECO:0000256" key="3">
    <source>
        <dbReference type="ARBA" id="ARBA00022980"/>
    </source>
</evidence>
<dbReference type="GO" id="GO:0006412">
    <property type="term" value="P:translation"/>
    <property type="evidence" value="ECO:0007669"/>
    <property type="project" value="InterPro"/>
</dbReference>
<dbReference type="AlphaFoldDB" id="A0A0M3IBW5"/>
<evidence type="ECO:0000256" key="5">
    <source>
        <dbReference type="ARBA" id="ARBA00023274"/>
    </source>
</evidence>
<keyword evidence="8" id="KW-1185">Reference proteome</keyword>
<evidence type="ECO:0000256" key="7">
    <source>
        <dbReference type="ARBA" id="ARBA00035545"/>
    </source>
</evidence>
<evidence type="ECO:0000313" key="8">
    <source>
        <dbReference type="Proteomes" id="UP000036681"/>
    </source>
</evidence>
<accession>A0A0M3IBW5</accession>
<evidence type="ECO:0000256" key="1">
    <source>
        <dbReference type="ARBA" id="ARBA00004173"/>
    </source>
</evidence>
<sequence>MFFVAMLSRVLRFSRFGFRKGPRAERCFSSEDSSSEEFPWKNPWKHALSQQEETLTGFEEVAVDWKYVDRLMPHRVIPDVPEHASYPTPSGWMPPNPSPDLPYYVARRRNHMLPLFLENRRDKLDPTTMEFDYVDLVVLRNVHGDVFACERDLREFLERQLNHPVATNVDELKGIIRVKGADRTLACERDLREFLERQLNHPVATNVDELKGIIRVKGADRTLVEKFLFDCGF</sequence>
<keyword evidence="3" id="KW-0689">Ribosomal protein</keyword>
<dbReference type="GO" id="GO:0005762">
    <property type="term" value="C:mitochondrial large ribosomal subunit"/>
    <property type="evidence" value="ECO:0007669"/>
    <property type="project" value="TreeGrafter"/>
</dbReference>
<comment type="similarity">
    <text evidence="2">Belongs to the mitochondrion-specific ribosomal protein mL49 family.</text>
</comment>
<evidence type="ECO:0000256" key="2">
    <source>
        <dbReference type="ARBA" id="ARBA00005677"/>
    </source>
</evidence>
<dbReference type="FunFam" id="3.30.780.10:FF:000009">
    <property type="entry name" value="39S ribosomal protein L49, mitochondrial"/>
    <property type="match status" value="1"/>
</dbReference>
<dbReference type="Pfam" id="PF05046">
    <property type="entry name" value="Img2"/>
    <property type="match status" value="1"/>
</dbReference>
<evidence type="ECO:0000313" key="9">
    <source>
        <dbReference type="WBParaSite" id="ALUE_0001528201-mRNA-1"/>
    </source>
</evidence>
<evidence type="ECO:0000256" key="4">
    <source>
        <dbReference type="ARBA" id="ARBA00023128"/>
    </source>
</evidence>